<keyword evidence="8" id="KW-1185">Reference proteome</keyword>
<dbReference type="OrthoDB" id="2148705at2"/>
<evidence type="ECO:0000313" key="7">
    <source>
        <dbReference type="EMBL" id="SUN62364.1"/>
    </source>
</evidence>
<evidence type="ECO:0000256" key="2">
    <source>
        <dbReference type="ARBA" id="ARBA00022723"/>
    </source>
</evidence>
<keyword evidence="1 7" id="KW-0645">Protease</keyword>
<dbReference type="CDD" id="cd04268">
    <property type="entry name" value="ZnMc_MMP_like"/>
    <property type="match status" value="1"/>
</dbReference>
<evidence type="ECO:0000256" key="1">
    <source>
        <dbReference type="ARBA" id="ARBA00022670"/>
    </source>
</evidence>
<keyword evidence="2" id="KW-0479">Metal-binding</keyword>
<dbReference type="GO" id="GO:0031012">
    <property type="term" value="C:extracellular matrix"/>
    <property type="evidence" value="ECO:0007669"/>
    <property type="project" value="InterPro"/>
</dbReference>
<proteinExistence type="predicted"/>
<dbReference type="GO" id="GO:0006508">
    <property type="term" value="P:proteolysis"/>
    <property type="evidence" value="ECO:0007669"/>
    <property type="project" value="UniProtKB-KW"/>
</dbReference>
<dbReference type="RefSeq" id="WP_115270020.1">
    <property type="nucleotide sequence ID" value="NZ_JBNPNB010000083.1"/>
</dbReference>
<dbReference type="Gene3D" id="3.40.390.10">
    <property type="entry name" value="Collagenase (Catalytic Domain)"/>
    <property type="match status" value="1"/>
</dbReference>
<dbReference type="InterPro" id="IPR006026">
    <property type="entry name" value="Peptidase_Metallo"/>
</dbReference>
<dbReference type="InterPro" id="IPR001818">
    <property type="entry name" value="Pept_M10_metallopeptidase"/>
</dbReference>
<dbReference type="EMBL" id="UHFN01000007">
    <property type="protein sequence ID" value="SUN62364.1"/>
    <property type="molecule type" value="Genomic_DNA"/>
</dbReference>
<evidence type="ECO:0000313" key="8">
    <source>
        <dbReference type="Proteomes" id="UP000254924"/>
    </source>
</evidence>
<feature type="domain" description="Peptidase metallopeptidase" evidence="6">
    <location>
        <begin position="90"/>
        <end position="238"/>
    </location>
</feature>
<evidence type="ECO:0000256" key="3">
    <source>
        <dbReference type="ARBA" id="ARBA00022801"/>
    </source>
</evidence>
<evidence type="ECO:0000259" key="6">
    <source>
        <dbReference type="SMART" id="SM00235"/>
    </source>
</evidence>
<keyword evidence="5" id="KW-1133">Transmembrane helix</keyword>
<sequence length="239" mass="26671">MTSIFRMLFAIPRAIVRLVWRLFWGIVKTAIVLGVILFAINFYAEHSNSALAQSIFQIRETVSNFFSSTSASELKQTLSHLSTDDFVTYDGARWTHPKATVYIASTDATLVAAYQEALANWNATGSFTFTQVTNKSDAQIILADESDSSSQAAGLAELKTNSLTNHITHVDVKLNRYYLLDNDFGYTYERIVNTAEHELGHAIGLFHDDNEDSVMQSSGSYYGIQQVDIAAVNKLYQEN</sequence>
<keyword evidence="5" id="KW-0812">Transmembrane</keyword>
<organism evidence="7 8">
    <name type="scientific">Streptococcus hyointestinalis</name>
    <dbReference type="NCBI Taxonomy" id="1337"/>
    <lineage>
        <taxon>Bacteria</taxon>
        <taxon>Bacillati</taxon>
        <taxon>Bacillota</taxon>
        <taxon>Bacilli</taxon>
        <taxon>Lactobacillales</taxon>
        <taxon>Streptococcaceae</taxon>
        <taxon>Streptococcus</taxon>
    </lineage>
</organism>
<dbReference type="Proteomes" id="UP000254924">
    <property type="component" value="Unassembled WGS sequence"/>
</dbReference>
<name>A0A380KCK1_9STRE</name>
<dbReference type="GeneID" id="78357118"/>
<protein>
    <submittedName>
        <fullName evidence="7">Membrane-associated proteases</fullName>
    </submittedName>
</protein>
<keyword evidence="4" id="KW-0862">Zinc</keyword>
<dbReference type="SUPFAM" id="SSF55486">
    <property type="entry name" value="Metalloproteases ('zincins'), catalytic domain"/>
    <property type="match status" value="1"/>
</dbReference>
<evidence type="ECO:0000256" key="5">
    <source>
        <dbReference type="SAM" id="Phobius"/>
    </source>
</evidence>
<dbReference type="Pfam" id="PF00413">
    <property type="entry name" value="Peptidase_M10"/>
    <property type="match status" value="1"/>
</dbReference>
<dbReference type="InterPro" id="IPR024079">
    <property type="entry name" value="MetalloPept_cat_dom_sf"/>
</dbReference>
<dbReference type="GO" id="GO:0008270">
    <property type="term" value="F:zinc ion binding"/>
    <property type="evidence" value="ECO:0007669"/>
    <property type="project" value="InterPro"/>
</dbReference>
<keyword evidence="5" id="KW-0472">Membrane</keyword>
<evidence type="ECO:0000256" key="4">
    <source>
        <dbReference type="ARBA" id="ARBA00022833"/>
    </source>
</evidence>
<dbReference type="GO" id="GO:0004222">
    <property type="term" value="F:metalloendopeptidase activity"/>
    <property type="evidence" value="ECO:0007669"/>
    <property type="project" value="InterPro"/>
</dbReference>
<feature type="transmembrane region" description="Helical" evidence="5">
    <location>
        <begin position="21"/>
        <end position="44"/>
    </location>
</feature>
<reference evidence="7 8" key="1">
    <citation type="submission" date="2018-06" db="EMBL/GenBank/DDBJ databases">
        <authorList>
            <consortium name="Pathogen Informatics"/>
            <person name="Doyle S."/>
        </authorList>
    </citation>
    <scope>NUCLEOTIDE SEQUENCE [LARGE SCALE GENOMIC DNA]</scope>
    <source>
        <strain evidence="7 8">NCTC12224</strain>
    </source>
</reference>
<accession>A0A380KCK1</accession>
<keyword evidence="3" id="KW-0378">Hydrolase</keyword>
<gene>
    <name evidence="7" type="ORF">NCTC12224_01844</name>
</gene>
<dbReference type="SMART" id="SM00235">
    <property type="entry name" value="ZnMc"/>
    <property type="match status" value="1"/>
</dbReference>
<dbReference type="AlphaFoldDB" id="A0A380KCK1"/>